<dbReference type="EMBL" id="JAUOZS010000001">
    <property type="protein sequence ID" value="MDT8901191.1"/>
    <property type="molecule type" value="Genomic_DNA"/>
</dbReference>
<dbReference type="RefSeq" id="WP_413779715.1">
    <property type="nucleotide sequence ID" value="NZ_JAUOZS010000001.1"/>
</dbReference>
<keyword evidence="2" id="KW-1185">Reference proteome</keyword>
<sequence length="118" mass="13578">MKRRVTFRKGSLLGEVARYYADDYIVWPLPAPGGDKTILEKWRPADEVMSHRVLLLDGRASGKPHKKYFLLGFRGWVEVLSYRLGDPDVDGFHDLIFLVNKAREYVLKAEGGEQVKQE</sequence>
<accession>A0ABU3NZA6</accession>
<protein>
    <submittedName>
        <fullName evidence="1">Uncharacterized protein</fullName>
    </submittedName>
</protein>
<comment type="caution">
    <text evidence="1">The sequence shown here is derived from an EMBL/GenBank/DDBJ whole genome shotgun (WGS) entry which is preliminary data.</text>
</comment>
<evidence type="ECO:0000313" key="1">
    <source>
        <dbReference type="EMBL" id="MDT8901191.1"/>
    </source>
</evidence>
<evidence type="ECO:0000313" key="2">
    <source>
        <dbReference type="Proteomes" id="UP001254848"/>
    </source>
</evidence>
<gene>
    <name evidence="1" type="ORF">Q4T40_08070</name>
</gene>
<reference evidence="1 2" key="1">
    <citation type="submission" date="2023-07" db="EMBL/GenBank/DDBJ databases">
        <title>The novel representative of Negativicutes class, Anaeroselena agilis gen. nov. sp. nov.</title>
        <authorList>
            <person name="Prokofeva M.I."/>
            <person name="Elcheninov A.G."/>
            <person name="Klyukina A."/>
            <person name="Kublanov I.V."/>
            <person name="Frolov E.N."/>
            <person name="Podosokorskaya O.A."/>
        </authorList>
    </citation>
    <scope>NUCLEOTIDE SEQUENCE [LARGE SCALE GENOMIC DNA]</scope>
    <source>
        <strain evidence="1 2">4137-cl</strain>
    </source>
</reference>
<organism evidence="1 2">
    <name type="scientific">Anaeroselena agilis</name>
    <dbReference type="NCBI Taxonomy" id="3063788"/>
    <lineage>
        <taxon>Bacteria</taxon>
        <taxon>Bacillati</taxon>
        <taxon>Bacillota</taxon>
        <taxon>Negativicutes</taxon>
        <taxon>Acetonemataceae</taxon>
        <taxon>Anaeroselena</taxon>
    </lineage>
</organism>
<dbReference type="Proteomes" id="UP001254848">
    <property type="component" value="Unassembled WGS sequence"/>
</dbReference>
<name>A0ABU3NZA6_9FIRM</name>
<proteinExistence type="predicted"/>